<feature type="active site" description="Proton donor" evidence="3">
    <location>
        <position position="2"/>
    </location>
</feature>
<dbReference type="Pfam" id="PF00233">
    <property type="entry name" value="PDEase_I"/>
    <property type="match status" value="1"/>
</dbReference>
<keyword evidence="1 4" id="KW-0479">Metal-binding</keyword>
<dbReference type="InterPro" id="IPR023174">
    <property type="entry name" value="PDEase_CS"/>
</dbReference>
<evidence type="ECO:0000256" key="3">
    <source>
        <dbReference type="PIRSR" id="PIRSR623088-1"/>
    </source>
</evidence>
<evidence type="ECO:0000313" key="7">
    <source>
        <dbReference type="EnsemblMetazoa" id="HelroP147148"/>
    </source>
</evidence>
<dbReference type="CTD" id="20196872"/>
<sequence>YHNSTHAADVVQAMHYNIRENKLMSFLDDEEKMASILSAACHDLDHPGVNQNFLIHTSNPLAQLYHNTSVLENHHYRSTLSLLRE</sequence>
<dbReference type="Proteomes" id="UP000015101">
    <property type="component" value="Unassembled WGS sequence"/>
</dbReference>
<feature type="binding site" evidence="4">
    <location>
        <position position="42"/>
    </location>
    <ligand>
        <name>Zn(2+)</name>
        <dbReference type="ChEBI" id="CHEBI:29105"/>
        <label>1</label>
    </ligand>
</feature>
<evidence type="ECO:0000259" key="5">
    <source>
        <dbReference type="PROSITE" id="PS51845"/>
    </source>
</evidence>
<protein>
    <recommendedName>
        <fullName evidence="5">PDEase domain-containing protein</fullName>
    </recommendedName>
</protein>
<dbReference type="EMBL" id="AMQM01007227">
    <property type="status" value="NOT_ANNOTATED_CDS"/>
    <property type="molecule type" value="Genomic_DNA"/>
</dbReference>
<organism evidence="7 8">
    <name type="scientific">Helobdella robusta</name>
    <name type="common">Californian leech</name>
    <dbReference type="NCBI Taxonomy" id="6412"/>
    <lineage>
        <taxon>Eukaryota</taxon>
        <taxon>Metazoa</taxon>
        <taxon>Spiralia</taxon>
        <taxon>Lophotrochozoa</taxon>
        <taxon>Annelida</taxon>
        <taxon>Clitellata</taxon>
        <taxon>Hirudinea</taxon>
        <taxon>Rhynchobdellida</taxon>
        <taxon>Glossiphoniidae</taxon>
        <taxon>Helobdella</taxon>
    </lineage>
</organism>
<feature type="binding site" evidence="4">
    <location>
        <position position="43"/>
    </location>
    <ligand>
        <name>Zn(2+)</name>
        <dbReference type="ChEBI" id="CHEBI:29105"/>
        <label>2</label>
    </ligand>
</feature>
<evidence type="ECO:0000313" key="6">
    <source>
        <dbReference type="EMBL" id="ESN93854.1"/>
    </source>
</evidence>
<dbReference type="RefSeq" id="XP_009028062.1">
    <property type="nucleotide sequence ID" value="XM_009029814.1"/>
</dbReference>
<dbReference type="PROSITE" id="PS00126">
    <property type="entry name" value="PDEASE_I_1"/>
    <property type="match status" value="1"/>
</dbReference>
<reference evidence="8" key="1">
    <citation type="submission" date="2012-12" db="EMBL/GenBank/DDBJ databases">
        <authorList>
            <person name="Hellsten U."/>
            <person name="Grimwood J."/>
            <person name="Chapman J.A."/>
            <person name="Shapiro H."/>
            <person name="Aerts A."/>
            <person name="Otillar R.P."/>
            <person name="Terry A.Y."/>
            <person name="Boore J.L."/>
            <person name="Simakov O."/>
            <person name="Marletaz F."/>
            <person name="Cho S.-J."/>
            <person name="Edsinger-Gonzales E."/>
            <person name="Havlak P."/>
            <person name="Kuo D.-H."/>
            <person name="Larsson T."/>
            <person name="Lv J."/>
            <person name="Arendt D."/>
            <person name="Savage R."/>
            <person name="Osoegawa K."/>
            <person name="de Jong P."/>
            <person name="Lindberg D.R."/>
            <person name="Seaver E.C."/>
            <person name="Weisblat D.A."/>
            <person name="Putnam N.H."/>
            <person name="Grigoriev I.V."/>
            <person name="Rokhsar D.S."/>
        </authorList>
    </citation>
    <scope>NUCLEOTIDE SEQUENCE</scope>
</reference>
<feature type="binding site" evidence="4">
    <location>
        <position position="43"/>
    </location>
    <ligand>
        <name>Zn(2+)</name>
        <dbReference type="ChEBI" id="CHEBI:29105"/>
        <label>1</label>
    </ligand>
</feature>
<dbReference type="PROSITE" id="PS51845">
    <property type="entry name" value="PDEASE_I_2"/>
    <property type="match status" value="1"/>
</dbReference>
<dbReference type="STRING" id="6412.T1EJX2"/>
<dbReference type="OMA" id="MHYNIRE"/>
<gene>
    <name evidence="7" type="primary">20196872</name>
    <name evidence="6" type="ORF">HELRODRAFT_147148</name>
</gene>
<dbReference type="EMBL" id="KB097587">
    <property type="protein sequence ID" value="ESN93854.1"/>
    <property type="molecule type" value="Genomic_DNA"/>
</dbReference>
<feature type="binding site" evidence="4">
    <location>
        <position position="6"/>
    </location>
    <ligand>
        <name>Zn(2+)</name>
        <dbReference type="ChEBI" id="CHEBI:29105"/>
        <label>1</label>
    </ligand>
</feature>
<dbReference type="EnsemblMetazoa" id="HelroT147148">
    <property type="protein sequence ID" value="HelroP147148"/>
    <property type="gene ID" value="HelroG147148"/>
</dbReference>
<feature type="domain" description="PDEase" evidence="5">
    <location>
        <begin position="1"/>
        <end position="85"/>
    </location>
</feature>
<dbReference type="AlphaFoldDB" id="T1EJX2"/>
<evidence type="ECO:0000313" key="8">
    <source>
        <dbReference type="Proteomes" id="UP000015101"/>
    </source>
</evidence>
<name>T1EJX2_HELRO</name>
<evidence type="ECO:0000256" key="2">
    <source>
        <dbReference type="ARBA" id="ARBA00022801"/>
    </source>
</evidence>
<dbReference type="OrthoDB" id="189220at2759"/>
<dbReference type="PANTHER" id="PTHR11347">
    <property type="entry name" value="CYCLIC NUCLEOTIDE PHOSPHODIESTERASE"/>
    <property type="match status" value="1"/>
</dbReference>
<dbReference type="InterPro" id="IPR036971">
    <property type="entry name" value="PDEase_catalytic_dom_sf"/>
</dbReference>
<accession>T1EJX2</accession>
<proteinExistence type="predicted"/>
<dbReference type="GO" id="GO:0004114">
    <property type="term" value="F:3',5'-cyclic-nucleotide phosphodiesterase activity"/>
    <property type="evidence" value="ECO:0007669"/>
    <property type="project" value="InterPro"/>
</dbReference>
<dbReference type="FunFam" id="1.10.1300.10:FF:000072">
    <property type="entry name" value="Uncharacterized protein"/>
    <property type="match status" value="1"/>
</dbReference>
<dbReference type="GO" id="GO:0046872">
    <property type="term" value="F:metal ion binding"/>
    <property type="evidence" value="ECO:0007669"/>
    <property type="project" value="UniProtKB-KW"/>
</dbReference>
<dbReference type="InterPro" id="IPR002073">
    <property type="entry name" value="PDEase_catalytic_dom"/>
</dbReference>
<dbReference type="eggNOG" id="KOG3689">
    <property type="taxonomic scope" value="Eukaryota"/>
</dbReference>
<dbReference type="InterPro" id="IPR023088">
    <property type="entry name" value="PDEase"/>
</dbReference>
<dbReference type="GO" id="GO:0007165">
    <property type="term" value="P:signal transduction"/>
    <property type="evidence" value="ECO:0007669"/>
    <property type="project" value="InterPro"/>
</dbReference>
<dbReference type="Gene3D" id="1.10.1300.10">
    <property type="entry name" value="3'5'-cyclic nucleotide phosphodiesterase, catalytic domain"/>
    <property type="match status" value="1"/>
</dbReference>
<evidence type="ECO:0000256" key="4">
    <source>
        <dbReference type="PIRSR" id="PIRSR623088-3"/>
    </source>
</evidence>
<dbReference type="PRINTS" id="PR00387">
    <property type="entry name" value="PDIESTERASE1"/>
</dbReference>
<dbReference type="SUPFAM" id="SSF109604">
    <property type="entry name" value="HD-domain/PDEase-like"/>
    <property type="match status" value="1"/>
</dbReference>
<dbReference type="KEGG" id="hro:HELRODRAFT_147148"/>
<keyword evidence="2" id="KW-0378">Hydrolase</keyword>
<keyword evidence="8" id="KW-1185">Reference proteome</keyword>
<dbReference type="InParanoid" id="T1EJX2"/>
<reference evidence="6 8" key="2">
    <citation type="journal article" date="2013" name="Nature">
        <title>Insights into bilaterian evolution from three spiralian genomes.</title>
        <authorList>
            <person name="Simakov O."/>
            <person name="Marletaz F."/>
            <person name="Cho S.J."/>
            <person name="Edsinger-Gonzales E."/>
            <person name="Havlak P."/>
            <person name="Hellsten U."/>
            <person name="Kuo D.H."/>
            <person name="Larsson T."/>
            <person name="Lv J."/>
            <person name="Arendt D."/>
            <person name="Savage R."/>
            <person name="Osoegawa K."/>
            <person name="de Jong P."/>
            <person name="Grimwood J."/>
            <person name="Chapman J.A."/>
            <person name="Shapiro H."/>
            <person name="Aerts A."/>
            <person name="Otillar R.P."/>
            <person name="Terry A.Y."/>
            <person name="Boore J.L."/>
            <person name="Grigoriev I.V."/>
            <person name="Lindberg D.R."/>
            <person name="Seaver E.C."/>
            <person name="Weisblat D.A."/>
            <person name="Putnam N.H."/>
            <person name="Rokhsar D.S."/>
        </authorList>
    </citation>
    <scope>NUCLEOTIDE SEQUENCE</scope>
</reference>
<reference evidence="7" key="3">
    <citation type="submission" date="2015-06" db="UniProtKB">
        <authorList>
            <consortium name="EnsemblMetazoa"/>
        </authorList>
    </citation>
    <scope>IDENTIFICATION</scope>
</reference>
<dbReference type="HOGENOM" id="CLU_2518976_0_0_1"/>
<dbReference type="GeneID" id="20196872"/>
<dbReference type="EMBL" id="AMQM01007226">
    <property type="status" value="NOT_ANNOTATED_CDS"/>
    <property type="molecule type" value="Genomic_DNA"/>
</dbReference>
<evidence type="ECO:0000256" key="1">
    <source>
        <dbReference type="ARBA" id="ARBA00022723"/>
    </source>
</evidence>